<evidence type="ECO:0000313" key="3">
    <source>
        <dbReference type="Proteomes" id="UP000192578"/>
    </source>
</evidence>
<organism evidence="2 3">
    <name type="scientific">Hypsibius exemplaris</name>
    <name type="common">Freshwater tardigrade</name>
    <dbReference type="NCBI Taxonomy" id="2072580"/>
    <lineage>
        <taxon>Eukaryota</taxon>
        <taxon>Metazoa</taxon>
        <taxon>Ecdysozoa</taxon>
        <taxon>Tardigrada</taxon>
        <taxon>Eutardigrada</taxon>
        <taxon>Parachela</taxon>
        <taxon>Hypsibioidea</taxon>
        <taxon>Hypsibiidae</taxon>
        <taxon>Hypsibius</taxon>
    </lineage>
</organism>
<protein>
    <recommendedName>
        <fullName evidence="1">Methyltransferase domain-containing protein</fullName>
    </recommendedName>
</protein>
<dbReference type="InterPro" id="IPR029063">
    <property type="entry name" value="SAM-dependent_MTases_sf"/>
</dbReference>
<comment type="caution">
    <text evidence="2">The sequence shown here is derived from an EMBL/GenBank/DDBJ whole genome shotgun (WGS) entry which is preliminary data.</text>
</comment>
<sequence>MAVTTETAVMVSEKSASANGNLLVKTVNNMGFQYLGPPDDYVEDFIRFAATADGPVADLGCAFGRQTRLMLEAGAKSVIANDLAQAHLDALADSLTDGEKARVTLQQGNALDFLSDIQPLDSLSGILAAMWLHFLEGPDVRRAFQLFYRVLQPGGTLVVITGSHQNGLIVSEKTTIAERKAAGNEWPGRVENSRLNYPVRVQFPGHVLFIEPEELVREARSAGFEILRAGYIERDESYPEWYRMDGREAAGLHALKPK</sequence>
<dbReference type="CDD" id="cd02440">
    <property type="entry name" value="AdoMet_MTases"/>
    <property type="match status" value="1"/>
</dbReference>
<dbReference type="InterPro" id="IPR041698">
    <property type="entry name" value="Methyltransf_25"/>
</dbReference>
<dbReference type="Proteomes" id="UP000192578">
    <property type="component" value="Unassembled WGS sequence"/>
</dbReference>
<dbReference type="EMBL" id="MTYJ01000093">
    <property type="protein sequence ID" value="OQV15153.1"/>
    <property type="molecule type" value="Genomic_DNA"/>
</dbReference>
<dbReference type="OrthoDB" id="540004at2759"/>
<evidence type="ECO:0000313" key="2">
    <source>
        <dbReference type="EMBL" id="OQV15153.1"/>
    </source>
</evidence>
<name>A0A1W0WJ47_HYPEX</name>
<dbReference type="AlphaFoldDB" id="A0A1W0WJ47"/>
<reference evidence="3" key="1">
    <citation type="submission" date="2017-01" db="EMBL/GenBank/DDBJ databases">
        <title>Comparative genomics of anhydrobiosis in the tardigrade Hypsibius dujardini.</title>
        <authorList>
            <person name="Yoshida Y."/>
            <person name="Koutsovoulos G."/>
            <person name="Laetsch D."/>
            <person name="Stevens L."/>
            <person name="Kumar S."/>
            <person name="Horikawa D."/>
            <person name="Ishino K."/>
            <person name="Komine S."/>
            <person name="Tomita M."/>
            <person name="Blaxter M."/>
            <person name="Arakawa K."/>
        </authorList>
    </citation>
    <scope>NUCLEOTIDE SEQUENCE [LARGE SCALE GENOMIC DNA]</scope>
    <source>
        <strain evidence="3">Z151</strain>
    </source>
</reference>
<keyword evidence="3" id="KW-1185">Reference proteome</keyword>
<accession>A0A1W0WJ47</accession>
<dbReference type="Gene3D" id="3.40.50.150">
    <property type="entry name" value="Vaccinia Virus protein VP39"/>
    <property type="match status" value="1"/>
</dbReference>
<dbReference type="SUPFAM" id="SSF53335">
    <property type="entry name" value="S-adenosyl-L-methionine-dependent methyltransferases"/>
    <property type="match status" value="1"/>
</dbReference>
<dbReference type="Pfam" id="PF13649">
    <property type="entry name" value="Methyltransf_25"/>
    <property type="match status" value="1"/>
</dbReference>
<evidence type="ECO:0000259" key="1">
    <source>
        <dbReference type="Pfam" id="PF13649"/>
    </source>
</evidence>
<feature type="domain" description="Methyltransferase" evidence="1">
    <location>
        <begin position="56"/>
        <end position="155"/>
    </location>
</feature>
<proteinExistence type="predicted"/>
<gene>
    <name evidence="2" type="ORF">BV898_10667</name>
</gene>